<evidence type="ECO:0000259" key="3">
    <source>
        <dbReference type="PROSITE" id="PS51371"/>
    </source>
</evidence>
<dbReference type="Proteomes" id="UP000001064">
    <property type="component" value="Unassembled WGS sequence"/>
</dbReference>
<evidence type="ECO:0000313" key="5">
    <source>
        <dbReference type="Proteomes" id="UP000001064"/>
    </source>
</evidence>
<name>F0ZF37_DICPU</name>
<dbReference type="InterPro" id="IPR000644">
    <property type="entry name" value="CBS_dom"/>
</dbReference>
<dbReference type="InterPro" id="IPR046342">
    <property type="entry name" value="CBS_dom_sf"/>
</dbReference>
<proteinExistence type="predicted"/>
<dbReference type="Pfam" id="PF00571">
    <property type="entry name" value="CBS"/>
    <property type="match status" value="2"/>
</dbReference>
<evidence type="ECO:0000256" key="2">
    <source>
        <dbReference type="PROSITE-ProRule" id="PRU00703"/>
    </source>
</evidence>
<dbReference type="InParanoid" id="F0ZF37"/>
<feature type="domain" description="CBS" evidence="3">
    <location>
        <begin position="21"/>
        <end position="79"/>
    </location>
</feature>
<dbReference type="Gene3D" id="3.10.580.10">
    <property type="entry name" value="CBS-domain"/>
    <property type="match status" value="1"/>
</dbReference>
<reference evidence="5" key="1">
    <citation type="journal article" date="2011" name="Genome Biol.">
        <title>Comparative genomics of the social amoebae Dictyostelium discoideum and Dictyostelium purpureum.</title>
        <authorList>
            <consortium name="US DOE Joint Genome Institute (JGI-PGF)"/>
            <person name="Sucgang R."/>
            <person name="Kuo A."/>
            <person name="Tian X."/>
            <person name="Salerno W."/>
            <person name="Parikh A."/>
            <person name="Feasley C.L."/>
            <person name="Dalin E."/>
            <person name="Tu H."/>
            <person name="Huang E."/>
            <person name="Barry K."/>
            <person name="Lindquist E."/>
            <person name="Shapiro H."/>
            <person name="Bruce D."/>
            <person name="Schmutz J."/>
            <person name="Salamov A."/>
            <person name="Fey P."/>
            <person name="Gaudet P."/>
            <person name="Anjard C."/>
            <person name="Babu M.M."/>
            <person name="Basu S."/>
            <person name="Bushmanova Y."/>
            <person name="van der Wel H."/>
            <person name="Katoh-Kurasawa M."/>
            <person name="Dinh C."/>
            <person name="Coutinho P.M."/>
            <person name="Saito T."/>
            <person name="Elias M."/>
            <person name="Schaap P."/>
            <person name="Kay R.R."/>
            <person name="Henrissat B."/>
            <person name="Eichinger L."/>
            <person name="Rivero F."/>
            <person name="Putnam N.H."/>
            <person name="West C.M."/>
            <person name="Loomis W.F."/>
            <person name="Chisholm R.L."/>
            <person name="Shaulsky G."/>
            <person name="Strassmann J.E."/>
            <person name="Queller D.C."/>
            <person name="Kuspa A."/>
            <person name="Grigoriev I.V."/>
        </authorList>
    </citation>
    <scope>NUCLEOTIDE SEQUENCE [LARGE SCALE GENOMIC DNA]</scope>
    <source>
        <strain evidence="5">QSDP1</strain>
    </source>
</reference>
<dbReference type="PANTHER" id="PTHR43080">
    <property type="entry name" value="CBS DOMAIN-CONTAINING PROTEIN CBSX3, MITOCHONDRIAL"/>
    <property type="match status" value="1"/>
</dbReference>
<dbReference type="SUPFAM" id="SSF54631">
    <property type="entry name" value="CBS-domain pair"/>
    <property type="match status" value="1"/>
</dbReference>
<dbReference type="OrthoDB" id="418595at2759"/>
<protein>
    <recommendedName>
        <fullName evidence="3">CBS domain-containing protein</fullName>
    </recommendedName>
</protein>
<evidence type="ECO:0000256" key="1">
    <source>
        <dbReference type="ARBA" id="ARBA00023122"/>
    </source>
</evidence>
<keyword evidence="1 2" id="KW-0129">CBS domain</keyword>
<dbReference type="VEuPathDB" id="AmoebaDB:DICPUDRAFT_53982"/>
<dbReference type="PANTHER" id="PTHR43080:SF2">
    <property type="entry name" value="CBS DOMAIN-CONTAINING PROTEIN"/>
    <property type="match status" value="1"/>
</dbReference>
<gene>
    <name evidence="4" type="ORF">DICPUDRAFT_53982</name>
</gene>
<dbReference type="STRING" id="5786.F0ZF37"/>
<sequence>MDNILSKDQKIEYNARVEDIMSRKIIGVKPTDTLKHVLEILIREGYKRLPVVDENYNLLGVVTDKDLRSYSKSIFEHDLKDILDSLESYQVKDILVDPMLYKKAHHGERVIQCAKEMLVHQINGMPVVDEDGKLEGIVTRSDLLDQLIRILEPLNIKNNKEKVE</sequence>
<dbReference type="eggNOG" id="ENOG502SCHK">
    <property type="taxonomic scope" value="Eukaryota"/>
</dbReference>
<dbReference type="RefSeq" id="XP_003286033.1">
    <property type="nucleotide sequence ID" value="XM_003285985.1"/>
</dbReference>
<dbReference type="SMART" id="SM00116">
    <property type="entry name" value="CBS"/>
    <property type="match status" value="2"/>
</dbReference>
<dbReference type="OMA" id="WVDEAPD"/>
<evidence type="ECO:0000313" key="4">
    <source>
        <dbReference type="EMBL" id="EGC37469.1"/>
    </source>
</evidence>
<feature type="domain" description="CBS" evidence="3">
    <location>
        <begin position="95"/>
        <end position="154"/>
    </location>
</feature>
<keyword evidence="5" id="KW-1185">Reference proteome</keyword>
<dbReference type="EMBL" id="GL870999">
    <property type="protein sequence ID" value="EGC37469.1"/>
    <property type="molecule type" value="Genomic_DNA"/>
</dbReference>
<accession>F0ZF37</accession>
<dbReference type="AlphaFoldDB" id="F0ZF37"/>
<dbReference type="GeneID" id="10499829"/>
<dbReference type="InterPro" id="IPR051257">
    <property type="entry name" value="Diverse_CBS-Domain"/>
</dbReference>
<dbReference type="PROSITE" id="PS51371">
    <property type="entry name" value="CBS"/>
    <property type="match status" value="2"/>
</dbReference>
<organism evidence="4 5">
    <name type="scientific">Dictyostelium purpureum</name>
    <name type="common">Slime mold</name>
    <dbReference type="NCBI Taxonomy" id="5786"/>
    <lineage>
        <taxon>Eukaryota</taxon>
        <taxon>Amoebozoa</taxon>
        <taxon>Evosea</taxon>
        <taxon>Eumycetozoa</taxon>
        <taxon>Dictyostelia</taxon>
        <taxon>Dictyosteliales</taxon>
        <taxon>Dictyosteliaceae</taxon>
        <taxon>Dictyostelium</taxon>
    </lineage>
</organism>
<dbReference type="KEGG" id="dpp:DICPUDRAFT_53982"/>